<dbReference type="PRINTS" id="PR01264">
    <property type="entry name" value="MECHCHANNEL"/>
</dbReference>
<dbReference type="NCBIfam" id="NF010557">
    <property type="entry name" value="PRK13952.1"/>
    <property type="match status" value="1"/>
</dbReference>
<dbReference type="NCBIfam" id="TIGR00220">
    <property type="entry name" value="mscL"/>
    <property type="match status" value="1"/>
</dbReference>
<evidence type="ECO:0000256" key="6">
    <source>
        <dbReference type="ARBA" id="ARBA00022692"/>
    </source>
</evidence>
<dbReference type="InterPro" id="IPR019823">
    <property type="entry name" value="Mechanosensitive_channel_CS"/>
</dbReference>
<keyword evidence="4 11" id="KW-0813">Transport</keyword>
<dbReference type="GO" id="GO:0008381">
    <property type="term" value="F:mechanosensitive monoatomic ion channel activity"/>
    <property type="evidence" value="ECO:0007669"/>
    <property type="project" value="UniProtKB-UniRule"/>
</dbReference>
<dbReference type="GO" id="GO:0005886">
    <property type="term" value="C:plasma membrane"/>
    <property type="evidence" value="ECO:0007669"/>
    <property type="project" value="UniProtKB-SubCell"/>
</dbReference>
<keyword evidence="7 11" id="KW-1133">Transmembrane helix</keyword>
<protein>
    <recommendedName>
        <fullName evidence="11">Large-conductance mechanosensitive channel</fullName>
    </recommendedName>
</protein>
<reference evidence="12" key="1">
    <citation type="submission" date="2020-07" db="EMBL/GenBank/DDBJ databases">
        <title>Huge and variable diversity of episymbiotic CPR bacteria and DPANN archaea in groundwater ecosystems.</title>
        <authorList>
            <person name="He C.Y."/>
            <person name="Keren R."/>
            <person name="Whittaker M."/>
            <person name="Farag I.F."/>
            <person name="Doudna J."/>
            <person name="Cate J.H.D."/>
            <person name="Banfield J.F."/>
        </authorList>
    </citation>
    <scope>NUCLEOTIDE SEQUENCE</scope>
    <source>
        <strain evidence="12">NC_groundwater_1818_Pr3_B-0.1um_66_35</strain>
    </source>
</reference>
<sequence length="139" mass="14918">MLKEFREFAMKGNVVDLAVGVIIGAAFGAIVSSLVGDIIMPIIGAITGGLDFSNYFTPLAKSVTANSLAEAKKQGAVLAWGSFLTLTLNFLIVAFVLFLVVRAMNRLKRKDEAAPPPPAKPSREEELLAEIRDLLKAKT</sequence>
<dbReference type="FunFam" id="1.10.1200.120:FF:000001">
    <property type="entry name" value="Large-conductance mechanosensitive channel"/>
    <property type="match status" value="1"/>
</dbReference>
<evidence type="ECO:0000256" key="9">
    <source>
        <dbReference type="ARBA" id="ARBA00023136"/>
    </source>
</evidence>
<proteinExistence type="inferred from homology"/>
<comment type="caution">
    <text evidence="11">Lacks conserved residue(s) required for the propagation of feature annotation.</text>
</comment>
<dbReference type="PROSITE" id="PS01327">
    <property type="entry name" value="MSCL"/>
    <property type="match status" value="1"/>
</dbReference>
<comment type="similarity">
    <text evidence="2 11">Belongs to the MscL family.</text>
</comment>
<dbReference type="NCBIfam" id="NF001843">
    <property type="entry name" value="PRK00567.1-4"/>
    <property type="match status" value="1"/>
</dbReference>
<keyword evidence="9 11" id="KW-0472">Membrane</keyword>
<organism evidence="12 13">
    <name type="scientific">Rhodopseudomonas palustris</name>
    <dbReference type="NCBI Taxonomy" id="1076"/>
    <lineage>
        <taxon>Bacteria</taxon>
        <taxon>Pseudomonadati</taxon>
        <taxon>Pseudomonadota</taxon>
        <taxon>Alphaproteobacteria</taxon>
        <taxon>Hyphomicrobiales</taxon>
        <taxon>Nitrobacteraceae</taxon>
        <taxon>Rhodopseudomonas</taxon>
    </lineage>
</organism>
<dbReference type="Gene3D" id="1.10.1200.120">
    <property type="entry name" value="Large-conductance mechanosensitive channel, MscL, domain 1"/>
    <property type="match status" value="1"/>
</dbReference>
<evidence type="ECO:0000256" key="1">
    <source>
        <dbReference type="ARBA" id="ARBA00004651"/>
    </source>
</evidence>
<dbReference type="AlphaFoldDB" id="A0A933S3F6"/>
<accession>A0A933S3F6</accession>
<dbReference type="PANTHER" id="PTHR30266:SF2">
    <property type="entry name" value="LARGE-CONDUCTANCE MECHANOSENSITIVE CHANNEL"/>
    <property type="match status" value="1"/>
</dbReference>
<keyword evidence="8 11" id="KW-0406">Ion transport</keyword>
<evidence type="ECO:0000256" key="8">
    <source>
        <dbReference type="ARBA" id="ARBA00023065"/>
    </source>
</evidence>
<dbReference type="Pfam" id="PF01741">
    <property type="entry name" value="MscL"/>
    <property type="match status" value="1"/>
</dbReference>
<keyword evidence="5 11" id="KW-1003">Cell membrane</keyword>
<evidence type="ECO:0000313" key="12">
    <source>
        <dbReference type="EMBL" id="MBI5131807.1"/>
    </source>
</evidence>
<dbReference type="InterPro" id="IPR037673">
    <property type="entry name" value="MSC/AndL"/>
</dbReference>
<dbReference type="PANTHER" id="PTHR30266">
    <property type="entry name" value="MECHANOSENSITIVE CHANNEL MSCL"/>
    <property type="match status" value="1"/>
</dbReference>
<keyword evidence="11" id="KW-0997">Cell inner membrane</keyword>
<comment type="subcellular location">
    <subcellularLocation>
        <location evidence="11">Cell inner membrane</location>
        <topology evidence="11">Multi-pass membrane protein</topology>
    </subcellularLocation>
    <subcellularLocation>
        <location evidence="1">Cell membrane</location>
        <topology evidence="1">Multi-pass membrane protein</topology>
    </subcellularLocation>
</comment>
<evidence type="ECO:0000256" key="7">
    <source>
        <dbReference type="ARBA" id="ARBA00022989"/>
    </source>
</evidence>
<evidence type="ECO:0000256" key="3">
    <source>
        <dbReference type="ARBA" id="ARBA00011255"/>
    </source>
</evidence>
<dbReference type="EMBL" id="JACRJB010000056">
    <property type="protein sequence ID" value="MBI5131807.1"/>
    <property type="molecule type" value="Genomic_DNA"/>
</dbReference>
<keyword evidence="10 11" id="KW-0407">Ion channel</keyword>
<name>A0A933S3F6_RHOPL</name>
<dbReference type="SUPFAM" id="SSF81330">
    <property type="entry name" value="Gated mechanosensitive channel"/>
    <property type="match status" value="1"/>
</dbReference>
<evidence type="ECO:0000256" key="10">
    <source>
        <dbReference type="ARBA" id="ARBA00023303"/>
    </source>
</evidence>
<keyword evidence="6 11" id="KW-0812">Transmembrane</keyword>
<evidence type="ECO:0000313" key="13">
    <source>
        <dbReference type="Proteomes" id="UP000782519"/>
    </source>
</evidence>
<feature type="transmembrane region" description="Helical" evidence="11">
    <location>
        <begin position="77"/>
        <end position="101"/>
    </location>
</feature>
<dbReference type="InterPro" id="IPR001185">
    <property type="entry name" value="MS_channel"/>
</dbReference>
<evidence type="ECO:0000256" key="4">
    <source>
        <dbReference type="ARBA" id="ARBA00022448"/>
    </source>
</evidence>
<evidence type="ECO:0000256" key="5">
    <source>
        <dbReference type="ARBA" id="ARBA00022475"/>
    </source>
</evidence>
<comment type="caution">
    <text evidence="12">The sequence shown here is derived from an EMBL/GenBank/DDBJ whole genome shotgun (WGS) entry which is preliminary data.</text>
</comment>
<comment type="function">
    <text evidence="11">Channel that opens in response to stretch forces in the membrane lipid bilayer. May participate in the regulation of osmotic pressure changes within the cell.</text>
</comment>
<dbReference type="Proteomes" id="UP000782519">
    <property type="component" value="Unassembled WGS sequence"/>
</dbReference>
<dbReference type="InterPro" id="IPR036019">
    <property type="entry name" value="MscL_channel"/>
</dbReference>
<comment type="subunit">
    <text evidence="3 11">Homopentamer.</text>
</comment>
<dbReference type="HAMAP" id="MF_00115">
    <property type="entry name" value="MscL"/>
    <property type="match status" value="1"/>
</dbReference>
<evidence type="ECO:0000256" key="2">
    <source>
        <dbReference type="ARBA" id="ARBA00007254"/>
    </source>
</evidence>
<evidence type="ECO:0000256" key="11">
    <source>
        <dbReference type="HAMAP-Rule" id="MF_00115"/>
    </source>
</evidence>
<gene>
    <name evidence="11 12" type="primary">mscL</name>
    <name evidence="12" type="ORF">HZA66_20395</name>
</gene>